<keyword evidence="5 12" id="KW-0812">Transmembrane</keyword>
<organism evidence="15 16">
    <name type="scientific">Amphibalanus amphitrite</name>
    <name type="common">Striped barnacle</name>
    <name type="synonym">Balanus amphitrite</name>
    <dbReference type="NCBI Taxonomy" id="1232801"/>
    <lineage>
        <taxon>Eukaryota</taxon>
        <taxon>Metazoa</taxon>
        <taxon>Ecdysozoa</taxon>
        <taxon>Arthropoda</taxon>
        <taxon>Crustacea</taxon>
        <taxon>Multicrustacea</taxon>
        <taxon>Cirripedia</taxon>
        <taxon>Thoracica</taxon>
        <taxon>Thoracicalcarea</taxon>
        <taxon>Balanomorpha</taxon>
        <taxon>Balanoidea</taxon>
        <taxon>Balanidae</taxon>
        <taxon>Amphibalaninae</taxon>
        <taxon>Amphibalanus</taxon>
    </lineage>
</organism>
<keyword evidence="10" id="KW-0407">Ion channel</keyword>
<dbReference type="Gene3D" id="1.20.58.390">
    <property type="entry name" value="Neurotransmitter-gated ion-channel transmembrane domain"/>
    <property type="match status" value="1"/>
</dbReference>
<keyword evidence="4" id="KW-1003">Cell membrane</keyword>
<feature type="domain" description="Neurotransmitter-gated ion-channel ligand-binding" evidence="13">
    <location>
        <begin position="4"/>
        <end position="89"/>
    </location>
</feature>
<dbReference type="Pfam" id="PF02931">
    <property type="entry name" value="Neur_chan_LBD"/>
    <property type="match status" value="1"/>
</dbReference>
<name>A0A6A4WD46_AMPAM</name>
<evidence type="ECO:0000256" key="5">
    <source>
        <dbReference type="ARBA" id="ARBA00022692"/>
    </source>
</evidence>
<dbReference type="Proteomes" id="UP000440578">
    <property type="component" value="Unassembled WGS sequence"/>
</dbReference>
<evidence type="ECO:0000313" key="15">
    <source>
        <dbReference type="EMBL" id="KAF0300782.1"/>
    </source>
</evidence>
<evidence type="ECO:0000256" key="7">
    <source>
        <dbReference type="ARBA" id="ARBA00022989"/>
    </source>
</evidence>
<dbReference type="InterPro" id="IPR006029">
    <property type="entry name" value="Neurotrans-gated_channel_TM"/>
</dbReference>
<feature type="transmembrane region" description="Helical" evidence="12">
    <location>
        <begin position="92"/>
        <end position="114"/>
    </location>
</feature>
<keyword evidence="3" id="KW-0813">Transport</keyword>
<dbReference type="Gene3D" id="2.70.170.10">
    <property type="entry name" value="Neurotransmitter-gated ion-channel ligand-binding domain"/>
    <property type="match status" value="1"/>
</dbReference>
<feature type="domain" description="Neurotransmitter-gated ion-channel transmembrane" evidence="14">
    <location>
        <begin position="97"/>
        <end position="173"/>
    </location>
</feature>
<dbReference type="InterPro" id="IPR006028">
    <property type="entry name" value="GABAA/Glycine_rcpt"/>
</dbReference>
<evidence type="ECO:0000256" key="11">
    <source>
        <dbReference type="SAM" id="MobiDB-lite"/>
    </source>
</evidence>
<dbReference type="Pfam" id="PF02932">
    <property type="entry name" value="Neur_chan_memb"/>
    <property type="match status" value="1"/>
</dbReference>
<evidence type="ECO:0000256" key="1">
    <source>
        <dbReference type="ARBA" id="ARBA00004141"/>
    </source>
</evidence>
<dbReference type="AlphaFoldDB" id="A0A6A4WD46"/>
<dbReference type="SUPFAM" id="SSF90112">
    <property type="entry name" value="Neurotransmitter-gated ion-channel transmembrane pore"/>
    <property type="match status" value="1"/>
</dbReference>
<accession>A0A6A4WD46</accession>
<evidence type="ECO:0000256" key="6">
    <source>
        <dbReference type="ARBA" id="ARBA00022729"/>
    </source>
</evidence>
<evidence type="ECO:0000256" key="4">
    <source>
        <dbReference type="ARBA" id="ARBA00022475"/>
    </source>
</evidence>
<gene>
    <name evidence="15" type="primary">GLRA2_2</name>
    <name evidence="15" type="ORF">FJT64_026781</name>
</gene>
<dbReference type="PRINTS" id="PR00253">
    <property type="entry name" value="GABAARECEPTR"/>
</dbReference>
<dbReference type="InterPro" id="IPR006201">
    <property type="entry name" value="Neur_channel"/>
</dbReference>
<dbReference type="InterPro" id="IPR018000">
    <property type="entry name" value="Neurotransmitter_ion_chnl_CS"/>
</dbReference>
<comment type="caution">
    <text evidence="15">The sequence shown here is derived from an EMBL/GenBank/DDBJ whole genome shotgun (WGS) entry which is preliminary data.</text>
</comment>
<evidence type="ECO:0000256" key="3">
    <source>
        <dbReference type="ARBA" id="ARBA00022448"/>
    </source>
</evidence>
<evidence type="ECO:0000313" key="16">
    <source>
        <dbReference type="Proteomes" id="UP000440578"/>
    </source>
</evidence>
<protein>
    <submittedName>
        <fullName evidence="15">Glycine receptor subunit alpha-2</fullName>
    </submittedName>
</protein>
<dbReference type="SUPFAM" id="SSF63712">
    <property type="entry name" value="Nicotinic receptor ligand binding domain-like"/>
    <property type="match status" value="1"/>
</dbReference>
<evidence type="ECO:0000259" key="13">
    <source>
        <dbReference type="Pfam" id="PF02931"/>
    </source>
</evidence>
<keyword evidence="9 12" id="KW-0472">Membrane</keyword>
<feature type="transmembrane region" description="Helical" evidence="12">
    <location>
        <begin position="121"/>
        <end position="140"/>
    </location>
</feature>
<feature type="region of interest" description="Disordered" evidence="11">
    <location>
        <begin position="212"/>
        <end position="234"/>
    </location>
</feature>
<dbReference type="GO" id="GO:0005230">
    <property type="term" value="F:extracellular ligand-gated monoatomic ion channel activity"/>
    <property type="evidence" value="ECO:0007669"/>
    <property type="project" value="InterPro"/>
</dbReference>
<dbReference type="GO" id="GO:0004888">
    <property type="term" value="F:transmembrane signaling receptor activity"/>
    <property type="evidence" value="ECO:0007669"/>
    <property type="project" value="InterPro"/>
</dbReference>
<evidence type="ECO:0000256" key="8">
    <source>
        <dbReference type="ARBA" id="ARBA00023065"/>
    </source>
</evidence>
<evidence type="ECO:0000256" key="10">
    <source>
        <dbReference type="ARBA" id="ARBA00023303"/>
    </source>
</evidence>
<dbReference type="GO" id="GO:0005886">
    <property type="term" value="C:plasma membrane"/>
    <property type="evidence" value="ECO:0007669"/>
    <property type="project" value="UniProtKB-SubCell"/>
</dbReference>
<evidence type="ECO:0000259" key="14">
    <source>
        <dbReference type="Pfam" id="PF02932"/>
    </source>
</evidence>
<dbReference type="EMBL" id="VIIS01001234">
    <property type="protein sequence ID" value="KAF0300782.1"/>
    <property type="molecule type" value="Genomic_DNA"/>
</dbReference>
<evidence type="ECO:0000256" key="9">
    <source>
        <dbReference type="ARBA" id="ARBA00023136"/>
    </source>
</evidence>
<keyword evidence="16" id="KW-1185">Reference proteome</keyword>
<dbReference type="OrthoDB" id="6366994at2759"/>
<reference evidence="15 16" key="1">
    <citation type="submission" date="2019-07" db="EMBL/GenBank/DDBJ databases">
        <title>Draft genome assembly of a fouling barnacle, Amphibalanus amphitrite (Darwin, 1854): The first reference genome for Thecostraca.</title>
        <authorList>
            <person name="Kim W."/>
        </authorList>
    </citation>
    <scope>NUCLEOTIDE SEQUENCE [LARGE SCALE GENOMIC DNA]</scope>
    <source>
        <strain evidence="15">SNU_AA5</strain>
        <tissue evidence="15">Soma without cirri and trophi</tissue>
    </source>
</reference>
<dbReference type="PROSITE" id="PS00236">
    <property type="entry name" value="NEUROTR_ION_CHANNEL"/>
    <property type="match status" value="1"/>
</dbReference>
<dbReference type="InterPro" id="IPR038050">
    <property type="entry name" value="Neuro_actylchol_rec"/>
</dbReference>
<dbReference type="PANTHER" id="PTHR18945">
    <property type="entry name" value="NEUROTRANSMITTER GATED ION CHANNEL"/>
    <property type="match status" value="1"/>
</dbReference>
<keyword evidence="6" id="KW-0732">Signal</keyword>
<proteinExistence type="predicted"/>
<feature type="transmembrane region" description="Helical" evidence="12">
    <location>
        <begin position="280"/>
        <end position="298"/>
    </location>
</feature>
<keyword evidence="8" id="KW-0406">Ion transport</keyword>
<dbReference type="InterPro" id="IPR006202">
    <property type="entry name" value="Neur_chan_lig-bd"/>
</dbReference>
<keyword evidence="15" id="KW-0675">Receptor</keyword>
<evidence type="ECO:0000256" key="2">
    <source>
        <dbReference type="ARBA" id="ARBA00004236"/>
    </source>
</evidence>
<dbReference type="GO" id="GO:0005254">
    <property type="term" value="F:chloride channel activity"/>
    <property type="evidence" value="ECO:0007669"/>
    <property type="project" value="UniProtKB-ARBA"/>
</dbReference>
<dbReference type="InterPro" id="IPR036734">
    <property type="entry name" value="Neur_chan_lig-bd_sf"/>
</dbReference>
<feature type="transmembrane region" description="Helical" evidence="12">
    <location>
        <begin position="155"/>
        <end position="179"/>
    </location>
</feature>
<sequence>MFGKFKLSCEMNFRNFPLDVQYCPMYVESWRIRTTEQDLIWDPDNPIGLLSDYKIDQFSLHVVVLKINKVKYDTGSFARIGFMLVFSRKLPFYLLQIYFPTVLFVIISWLTFFIPPPYAQGRIILTITTLLALTALNSIISKHSPSASYLRGIDVWMQGCFLFVFVAIVDCLVDIRLLFVVSQSYKQENPSFLLPVSVALVENREVFDDLFGAEGDTDADDGPDATPSVYCDAPEPGPSMADIPQLRAAESGPLQVPPAPGGDVSERLEQRAIKFEKVSIVVYPIMFVLFNMCYWSYYLNASKPPTGVTHEITGGFIPEPKVMHDFSST</sequence>
<comment type="subcellular location">
    <subcellularLocation>
        <location evidence="2">Cell membrane</location>
    </subcellularLocation>
    <subcellularLocation>
        <location evidence="1">Membrane</location>
        <topology evidence="1">Multi-pass membrane protein</topology>
    </subcellularLocation>
</comment>
<dbReference type="GO" id="GO:0099095">
    <property type="term" value="F:ligand-gated monoatomic anion channel activity"/>
    <property type="evidence" value="ECO:0007669"/>
    <property type="project" value="UniProtKB-ARBA"/>
</dbReference>
<evidence type="ECO:0000256" key="12">
    <source>
        <dbReference type="SAM" id="Phobius"/>
    </source>
</evidence>
<dbReference type="InterPro" id="IPR036719">
    <property type="entry name" value="Neuro-gated_channel_TM_sf"/>
</dbReference>
<keyword evidence="7 12" id="KW-1133">Transmembrane helix</keyword>